<dbReference type="InterPro" id="IPR025491">
    <property type="entry name" value="DUF4382"/>
</dbReference>
<dbReference type="AlphaFoldDB" id="A0A370DN98"/>
<keyword evidence="3" id="KW-1185">Reference proteome</keyword>
<dbReference type="PROSITE" id="PS51257">
    <property type="entry name" value="PROKAR_LIPOPROTEIN"/>
    <property type="match status" value="1"/>
</dbReference>
<evidence type="ECO:0000313" key="2">
    <source>
        <dbReference type="EMBL" id="RDH86040.1"/>
    </source>
</evidence>
<dbReference type="Pfam" id="PF14321">
    <property type="entry name" value="DUF4382"/>
    <property type="match status" value="1"/>
</dbReference>
<comment type="caution">
    <text evidence="2">The sequence shown here is derived from an EMBL/GenBank/DDBJ whole genome shotgun (WGS) entry which is preliminary data.</text>
</comment>
<accession>A0A370DN98</accession>
<reference evidence="2 3" key="1">
    <citation type="journal article" date="2018" name="ISME J.">
        <title>Endosymbiont genomes yield clues of tubeworm success.</title>
        <authorList>
            <person name="Li Y."/>
            <person name="Liles M.R."/>
            <person name="Halanych K.M."/>
        </authorList>
    </citation>
    <scope>NUCLEOTIDE SEQUENCE [LARGE SCALE GENOMIC DNA]</scope>
    <source>
        <strain evidence="2">A1464</strain>
    </source>
</reference>
<dbReference type="EMBL" id="QFXC01000002">
    <property type="protein sequence ID" value="RDH86040.1"/>
    <property type="molecule type" value="Genomic_DNA"/>
</dbReference>
<name>A0A370DN98_9GAMM</name>
<proteinExistence type="predicted"/>
<protein>
    <recommendedName>
        <fullName evidence="1">DUF4382 domain-containing protein</fullName>
    </recommendedName>
</protein>
<feature type="domain" description="DUF4382" evidence="1">
    <location>
        <begin position="43"/>
        <end position="192"/>
    </location>
</feature>
<gene>
    <name evidence="2" type="ORF">DIZ80_00790</name>
</gene>
<dbReference type="Proteomes" id="UP000254266">
    <property type="component" value="Unassembled WGS sequence"/>
</dbReference>
<evidence type="ECO:0000313" key="3">
    <source>
        <dbReference type="Proteomes" id="UP000254266"/>
    </source>
</evidence>
<evidence type="ECO:0000259" key="1">
    <source>
        <dbReference type="Pfam" id="PF14321"/>
    </source>
</evidence>
<sequence>MNKFNTLQYSRPILLGSIISLLSACGSGDSSNLTSGRGGAANSSLSLDITDAAVDNAEEVWVEFTGVSIQPSEDGEDQSTLEFTFAPPKRINLLALQGNNVQSLLDDEIIASGSYDWIRLAVNAEQDGTLDSYIKLKDGSEHEFSIPSGSQTGLKINTGFELTTAAEFNYTIDFDLRKSVVLTGGGEYILRPTLRLINNATSATITGTVDAALLSTVTAGCSDDDPDTGNAVYLFENIDATPDDIDNQPENPFSTSLVTLNTSGEYVYTLGFIPEGEYTISFTCESDLDDPETDDAAVSFTGTSNITLTSGQTLSFDF</sequence>
<organism evidence="2 3">
    <name type="scientific">endosymbiont of Galathealinum brachiosum</name>
    <dbReference type="NCBI Taxonomy" id="2200906"/>
    <lineage>
        <taxon>Bacteria</taxon>
        <taxon>Pseudomonadati</taxon>
        <taxon>Pseudomonadota</taxon>
        <taxon>Gammaproteobacteria</taxon>
        <taxon>sulfur-oxidizing symbionts</taxon>
    </lineage>
</organism>